<dbReference type="AlphaFoldDB" id="A0A5C0SC24"/>
<proteinExistence type="predicted"/>
<feature type="coiled-coil region" evidence="1">
    <location>
        <begin position="15"/>
        <end position="42"/>
    </location>
</feature>
<dbReference type="Proteomes" id="UP000324646">
    <property type="component" value="Chromosome"/>
</dbReference>
<sequence>MGTATRKIDEIEHDRNEVIATLKCARKVMQNLEENNMSLLVDVTNQVYIKNNKNGILVCLNDMQDAFNVKVLKEDESM</sequence>
<dbReference type="RefSeq" id="WP_148808815.1">
    <property type="nucleotide sequence ID" value="NZ_CP042243.1"/>
</dbReference>
<evidence type="ECO:0000313" key="3">
    <source>
        <dbReference type="Proteomes" id="UP000324646"/>
    </source>
</evidence>
<evidence type="ECO:0000256" key="1">
    <source>
        <dbReference type="SAM" id="Coils"/>
    </source>
</evidence>
<organism evidence="2 3">
    <name type="scientific">Crassaminicella thermophila</name>
    <dbReference type="NCBI Taxonomy" id="2599308"/>
    <lineage>
        <taxon>Bacteria</taxon>
        <taxon>Bacillati</taxon>
        <taxon>Bacillota</taxon>
        <taxon>Clostridia</taxon>
        <taxon>Eubacteriales</taxon>
        <taxon>Clostridiaceae</taxon>
        <taxon>Crassaminicella</taxon>
    </lineage>
</organism>
<dbReference type="EMBL" id="CP042243">
    <property type="protein sequence ID" value="QEK11660.1"/>
    <property type="molecule type" value="Genomic_DNA"/>
</dbReference>
<gene>
    <name evidence="2" type="ORF">FQB35_04395</name>
</gene>
<reference evidence="2 3" key="1">
    <citation type="submission" date="2019-07" db="EMBL/GenBank/DDBJ databases">
        <title>Complete genome of Crassaminicella thermophila SY095.</title>
        <authorList>
            <person name="Li X."/>
        </authorList>
    </citation>
    <scope>NUCLEOTIDE SEQUENCE [LARGE SCALE GENOMIC DNA]</scope>
    <source>
        <strain evidence="2 3">SY095</strain>
    </source>
</reference>
<name>A0A5C0SC24_CRATE</name>
<keyword evidence="1" id="KW-0175">Coiled coil</keyword>
<dbReference type="KEGG" id="crs:FQB35_04395"/>
<evidence type="ECO:0000313" key="2">
    <source>
        <dbReference type="EMBL" id="QEK11660.1"/>
    </source>
</evidence>
<keyword evidence="3" id="KW-1185">Reference proteome</keyword>
<accession>A0A5C0SC24</accession>
<protein>
    <submittedName>
        <fullName evidence="2">Uncharacterized protein</fullName>
    </submittedName>
</protein>